<dbReference type="Proteomes" id="UP000622533">
    <property type="component" value="Unassembled WGS sequence"/>
</dbReference>
<dbReference type="Pfam" id="PF08852">
    <property type="entry name" value="DUF1822"/>
    <property type="match status" value="1"/>
</dbReference>
<evidence type="ECO:0000313" key="1">
    <source>
        <dbReference type="EMBL" id="MBE9022182.1"/>
    </source>
</evidence>
<dbReference type="InterPro" id="IPR014951">
    <property type="entry name" value="DUF1822"/>
</dbReference>
<dbReference type="RefSeq" id="WP_193914707.1">
    <property type="nucleotide sequence ID" value="NZ_JADEXS020000002.1"/>
</dbReference>
<accession>A0A8J6ZKI4</accession>
<dbReference type="AlphaFoldDB" id="A0A8J6ZKI4"/>
<keyword evidence="2" id="KW-1185">Reference proteome</keyword>
<name>A0A8J6ZKI4_DESMC</name>
<protein>
    <submittedName>
        <fullName evidence="1">DUF1822 family protein</fullName>
    </submittedName>
</protein>
<reference evidence="1" key="1">
    <citation type="submission" date="2020-10" db="EMBL/GenBank/DDBJ databases">
        <authorList>
            <person name="Castelo-Branco R."/>
            <person name="Eusebio N."/>
            <person name="Adriana R."/>
            <person name="Vieira A."/>
            <person name="Brugerolle De Fraissinette N."/>
            <person name="Rezende De Castro R."/>
            <person name="Schneider M.P."/>
            <person name="Vasconcelos V."/>
            <person name="Leao P.N."/>
        </authorList>
    </citation>
    <scope>NUCLEOTIDE SEQUENCE</scope>
    <source>
        <strain evidence="1">LEGE 12446</strain>
    </source>
</reference>
<dbReference type="EMBL" id="JADEXS010000064">
    <property type="protein sequence ID" value="MBE9022182.1"/>
    <property type="molecule type" value="Genomic_DNA"/>
</dbReference>
<proteinExistence type="predicted"/>
<sequence length="349" mass="39342">MNFTRDRSLFKVSLTRLAHQFARRIAQQQSQPQKSQQVYLNNLAIYAVNYYFQCLGIETEVRTSLVDIQAHDCTEIPKSTVVQTLSQSAALEVKNKGKIECRPVLPNSQFCDIPAEVWSNQIGYVAVLLNLELTEANLLGFVQAVETEQFPLAQLQPLENLLDSLSQIQPVVLLQEWFEQKFAVGWQSLENLLTKVENSLQTSSANFAYSFRHRSSLNKPDVVEGAKAIVLVTSSESSEGKIPNFPEAKLIESGIKIKKQSLILLIAITPENEEKTGIQIQLHASPEEKYLADNIHLELLSPTGETVRSVVSHAYDNWIQLPYLKCIRGETFSIRITLDNIHVSETFKV</sequence>
<evidence type="ECO:0000313" key="2">
    <source>
        <dbReference type="Proteomes" id="UP000622533"/>
    </source>
</evidence>
<organism evidence="1 2">
    <name type="scientific">Desmonostoc muscorum LEGE 12446</name>
    <dbReference type="NCBI Taxonomy" id="1828758"/>
    <lineage>
        <taxon>Bacteria</taxon>
        <taxon>Bacillati</taxon>
        <taxon>Cyanobacteriota</taxon>
        <taxon>Cyanophyceae</taxon>
        <taxon>Nostocales</taxon>
        <taxon>Nostocaceae</taxon>
        <taxon>Desmonostoc</taxon>
    </lineage>
</organism>
<gene>
    <name evidence="1" type="ORF">IQ276_06960</name>
</gene>
<comment type="caution">
    <text evidence="1">The sequence shown here is derived from an EMBL/GenBank/DDBJ whole genome shotgun (WGS) entry which is preliminary data.</text>
</comment>